<dbReference type="SMART" id="SM00554">
    <property type="entry name" value="FAS1"/>
    <property type="match status" value="3"/>
</dbReference>
<name>A0A3S2XMZ5_9BURK</name>
<feature type="domain" description="FAS1" evidence="2">
    <location>
        <begin position="308"/>
        <end position="443"/>
    </location>
</feature>
<proteinExistence type="predicted"/>
<sequence>MTNWLRRWSAALLAGLTLAACGGGDEKTTVFDVIKADPSSQVLAEAVTAAGLESALRADGAITVFAPSDAAFTALLAELGVSKAQLLADKPLLTAVLQYHVLGSRVAKADVPLGKPITPLGGGIFKIDQVGSDLVITDGRNRTSRITAADVPADNGLVHKVDKVLLPANRTVVQTAQSLSDFSILVEAVVAADLAPTLSGNGPFTVFAPTNAAFANLLTELGLTKAELLANKPLLTKVLTYHVLPGRVLKAEVPVGPAIATVQGESFTINSALEITDRNGRKAKITGTDVLASNGVIHVVDKVILPKIPTVVEIAQSSPDFSILVEAVVAADLAGTLSGPGPFTVFAPTNTAFANLLTELGLTKAQLLANKPLLTKVLTYHVLPGRVYRSGVPLGVPVTTVQGGTFTVGADLRITDANGRRAGITATDALGLNGVVHTIDRVILPAL</sequence>
<feature type="signal peptide" evidence="1">
    <location>
        <begin position="1"/>
        <end position="19"/>
    </location>
</feature>
<reference evidence="3 4" key="1">
    <citation type="submission" date="2019-01" db="EMBL/GenBank/DDBJ databases">
        <authorList>
            <person name="Chen W.-M."/>
        </authorList>
    </citation>
    <scope>NUCLEOTIDE SEQUENCE [LARGE SCALE GENOMIC DNA]</scope>
    <source>
        <strain evidence="3 4">CCP-18</strain>
    </source>
</reference>
<dbReference type="PROSITE" id="PS50213">
    <property type="entry name" value="FAS1"/>
    <property type="match status" value="3"/>
</dbReference>
<keyword evidence="1" id="KW-0732">Signal</keyword>
<dbReference type="PANTHER" id="PTHR10900">
    <property type="entry name" value="PERIOSTIN-RELATED"/>
    <property type="match status" value="1"/>
</dbReference>
<dbReference type="InterPro" id="IPR000782">
    <property type="entry name" value="FAS1_domain"/>
</dbReference>
<dbReference type="InterPro" id="IPR036378">
    <property type="entry name" value="FAS1_dom_sf"/>
</dbReference>
<dbReference type="EMBL" id="SACM01000005">
    <property type="protein sequence ID" value="RVT82919.1"/>
    <property type="molecule type" value="Genomic_DNA"/>
</dbReference>
<feature type="chain" id="PRO_5018770543" evidence="1">
    <location>
        <begin position="20"/>
        <end position="447"/>
    </location>
</feature>
<comment type="caution">
    <text evidence="3">The sequence shown here is derived from an EMBL/GenBank/DDBJ whole genome shotgun (WGS) entry which is preliminary data.</text>
</comment>
<dbReference type="OrthoDB" id="9800666at2"/>
<dbReference type="PANTHER" id="PTHR10900:SF77">
    <property type="entry name" value="FI19380P1"/>
    <property type="match status" value="1"/>
</dbReference>
<dbReference type="SUPFAM" id="SSF82153">
    <property type="entry name" value="FAS1 domain"/>
    <property type="match status" value="3"/>
</dbReference>
<dbReference type="RefSeq" id="WP_127683900.1">
    <property type="nucleotide sequence ID" value="NZ_SACM01000005.1"/>
</dbReference>
<dbReference type="Gene3D" id="2.30.180.10">
    <property type="entry name" value="FAS1 domain"/>
    <property type="match status" value="3"/>
</dbReference>
<gene>
    <name evidence="3" type="ORF">EOD73_15235</name>
</gene>
<dbReference type="InterPro" id="IPR050904">
    <property type="entry name" value="Adhesion/Biosynth-related"/>
</dbReference>
<evidence type="ECO:0000313" key="3">
    <source>
        <dbReference type="EMBL" id="RVT82919.1"/>
    </source>
</evidence>
<dbReference type="Pfam" id="PF02469">
    <property type="entry name" value="Fasciclin"/>
    <property type="match status" value="3"/>
</dbReference>
<keyword evidence="4" id="KW-1185">Reference proteome</keyword>
<evidence type="ECO:0000313" key="4">
    <source>
        <dbReference type="Proteomes" id="UP000288587"/>
    </source>
</evidence>
<dbReference type="AlphaFoldDB" id="A0A3S2XMZ5"/>
<evidence type="ECO:0000256" key="1">
    <source>
        <dbReference type="SAM" id="SignalP"/>
    </source>
</evidence>
<protein>
    <submittedName>
        <fullName evidence="3">Fasciclin domain-containing protein</fullName>
    </submittedName>
</protein>
<accession>A0A3S2XMZ5</accession>
<dbReference type="PROSITE" id="PS51257">
    <property type="entry name" value="PROKAR_LIPOPROTEIN"/>
    <property type="match status" value="1"/>
</dbReference>
<dbReference type="GO" id="GO:0005615">
    <property type="term" value="C:extracellular space"/>
    <property type="evidence" value="ECO:0007669"/>
    <property type="project" value="TreeGrafter"/>
</dbReference>
<dbReference type="Proteomes" id="UP000288587">
    <property type="component" value="Unassembled WGS sequence"/>
</dbReference>
<evidence type="ECO:0000259" key="2">
    <source>
        <dbReference type="PROSITE" id="PS50213"/>
    </source>
</evidence>
<dbReference type="FunFam" id="2.30.180.10:FF:000032">
    <property type="entry name" value="Fasciclin domain-containing protein, putative"/>
    <property type="match status" value="2"/>
</dbReference>
<organism evidence="3 4">
    <name type="scientific">Inhella crocodyli</name>
    <dbReference type="NCBI Taxonomy" id="2499851"/>
    <lineage>
        <taxon>Bacteria</taxon>
        <taxon>Pseudomonadati</taxon>
        <taxon>Pseudomonadota</taxon>
        <taxon>Betaproteobacteria</taxon>
        <taxon>Burkholderiales</taxon>
        <taxon>Sphaerotilaceae</taxon>
        <taxon>Inhella</taxon>
    </lineage>
</organism>
<feature type="domain" description="FAS1" evidence="2">
    <location>
        <begin position="169"/>
        <end position="304"/>
    </location>
</feature>
<feature type="domain" description="FAS1" evidence="2">
    <location>
        <begin position="27"/>
        <end position="165"/>
    </location>
</feature>